<keyword evidence="6" id="KW-1185">Reference proteome</keyword>
<dbReference type="GO" id="GO:0003700">
    <property type="term" value="F:DNA-binding transcription factor activity"/>
    <property type="evidence" value="ECO:0007669"/>
    <property type="project" value="InterPro"/>
</dbReference>
<dbReference type="AlphaFoldDB" id="A0A974WKN5"/>
<evidence type="ECO:0000313" key="5">
    <source>
        <dbReference type="EMBL" id="QSE98957.1"/>
    </source>
</evidence>
<gene>
    <name evidence="5" type="ORF">JR347_07700</name>
</gene>
<organism evidence="5 6">
    <name type="scientific">Fulvivirga lutea</name>
    <dbReference type="NCBI Taxonomy" id="2810512"/>
    <lineage>
        <taxon>Bacteria</taxon>
        <taxon>Pseudomonadati</taxon>
        <taxon>Bacteroidota</taxon>
        <taxon>Cytophagia</taxon>
        <taxon>Cytophagales</taxon>
        <taxon>Fulvivirgaceae</taxon>
        <taxon>Fulvivirga</taxon>
    </lineage>
</organism>
<dbReference type="RefSeq" id="WP_205723471.1">
    <property type="nucleotide sequence ID" value="NZ_CP070608.1"/>
</dbReference>
<dbReference type="PANTHER" id="PTHR43280">
    <property type="entry name" value="ARAC-FAMILY TRANSCRIPTIONAL REGULATOR"/>
    <property type="match status" value="1"/>
</dbReference>
<reference evidence="5" key="1">
    <citation type="submission" date="2021-02" db="EMBL/GenBank/DDBJ databases">
        <title>Fulvivirga sp. S481 isolated from sea water.</title>
        <authorList>
            <person name="Bae S.S."/>
            <person name="Baek K."/>
        </authorList>
    </citation>
    <scope>NUCLEOTIDE SEQUENCE</scope>
    <source>
        <strain evidence="5">S481</strain>
    </source>
</reference>
<evidence type="ECO:0000256" key="1">
    <source>
        <dbReference type="ARBA" id="ARBA00023015"/>
    </source>
</evidence>
<evidence type="ECO:0000256" key="2">
    <source>
        <dbReference type="ARBA" id="ARBA00023125"/>
    </source>
</evidence>
<accession>A0A974WKN5</accession>
<dbReference type="SUPFAM" id="SSF51182">
    <property type="entry name" value="RmlC-like cupins"/>
    <property type="match status" value="1"/>
</dbReference>
<dbReference type="KEGG" id="fuv:JR347_07700"/>
<feature type="domain" description="HTH araC/xylS-type" evidence="4">
    <location>
        <begin position="163"/>
        <end position="261"/>
    </location>
</feature>
<keyword evidence="3" id="KW-0804">Transcription</keyword>
<dbReference type="InterPro" id="IPR011051">
    <property type="entry name" value="RmlC_Cupin_sf"/>
</dbReference>
<proteinExistence type="predicted"/>
<dbReference type="Gene3D" id="1.10.10.60">
    <property type="entry name" value="Homeodomain-like"/>
    <property type="match status" value="2"/>
</dbReference>
<evidence type="ECO:0000259" key="4">
    <source>
        <dbReference type="PROSITE" id="PS01124"/>
    </source>
</evidence>
<dbReference type="InterPro" id="IPR018062">
    <property type="entry name" value="HTH_AraC-typ_CS"/>
</dbReference>
<sequence length="264" mass="30535">MIGLSEGKYFGSSSEYLETEHFIFSITNHNPHHHIDDHYHDNPYLSVLLSGSYSELNGTDNTLVNPGDILFRPEAYTHKNTFNEKPGKCFNIEFKKQNGKSNMTEMSSPNTFLQFKTSQQKSIYQLIVNFKIHQNPDAAEEYMFDWLNEFSTDCNQLHTQSINKAIKILDSETDQFHRLNDIADRVCIHPVYLSRLFKQKTGKTISEYQLNSKVQQAVKLLLNTKYSISRVSQELAFFDDAHFIKSFKAILGLPPHQFRLALKS</sequence>
<evidence type="ECO:0000256" key="3">
    <source>
        <dbReference type="ARBA" id="ARBA00023163"/>
    </source>
</evidence>
<dbReference type="PROSITE" id="PS00041">
    <property type="entry name" value="HTH_ARAC_FAMILY_1"/>
    <property type="match status" value="1"/>
</dbReference>
<evidence type="ECO:0000313" key="6">
    <source>
        <dbReference type="Proteomes" id="UP000662783"/>
    </source>
</evidence>
<dbReference type="InterPro" id="IPR009057">
    <property type="entry name" value="Homeodomain-like_sf"/>
</dbReference>
<name>A0A974WKN5_9BACT</name>
<dbReference type="SMART" id="SM00342">
    <property type="entry name" value="HTH_ARAC"/>
    <property type="match status" value="1"/>
</dbReference>
<dbReference type="Proteomes" id="UP000662783">
    <property type="component" value="Chromosome"/>
</dbReference>
<keyword evidence="2" id="KW-0238">DNA-binding</keyword>
<protein>
    <submittedName>
        <fullName evidence="5">Helix-turn-helix transcriptional regulator</fullName>
    </submittedName>
</protein>
<dbReference type="Pfam" id="PF12833">
    <property type="entry name" value="HTH_18"/>
    <property type="match status" value="1"/>
</dbReference>
<dbReference type="EMBL" id="CP070608">
    <property type="protein sequence ID" value="QSE98957.1"/>
    <property type="molecule type" value="Genomic_DNA"/>
</dbReference>
<dbReference type="PROSITE" id="PS01124">
    <property type="entry name" value="HTH_ARAC_FAMILY_2"/>
    <property type="match status" value="1"/>
</dbReference>
<keyword evidence="1" id="KW-0805">Transcription regulation</keyword>
<dbReference type="GO" id="GO:0043565">
    <property type="term" value="F:sequence-specific DNA binding"/>
    <property type="evidence" value="ECO:0007669"/>
    <property type="project" value="InterPro"/>
</dbReference>
<dbReference type="PANTHER" id="PTHR43280:SF2">
    <property type="entry name" value="HTH-TYPE TRANSCRIPTIONAL REGULATOR EXSA"/>
    <property type="match status" value="1"/>
</dbReference>
<dbReference type="InterPro" id="IPR018060">
    <property type="entry name" value="HTH_AraC"/>
</dbReference>
<dbReference type="SUPFAM" id="SSF46689">
    <property type="entry name" value="Homeodomain-like"/>
    <property type="match status" value="2"/>
</dbReference>